<accession>A0A2A5RK84</accession>
<feature type="transmembrane region" description="Helical" evidence="9">
    <location>
        <begin position="690"/>
        <end position="708"/>
    </location>
</feature>
<name>A0A2A5RK84_9LACT</name>
<evidence type="ECO:0000256" key="8">
    <source>
        <dbReference type="ARBA" id="ARBA00023136"/>
    </source>
</evidence>
<dbReference type="InterPro" id="IPR001757">
    <property type="entry name" value="P_typ_ATPase"/>
</dbReference>
<dbReference type="SUPFAM" id="SSF81653">
    <property type="entry name" value="Calcium ATPase, transduction domain A"/>
    <property type="match status" value="1"/>
</dbReference>
<dbReference type="GO" id="GO:1902600">
    <property type="term" value="P:proton transmembrane transport"/>
    <property type="evidence" value="ECO:0007669"/>
    <property type="project" value="TreeGrafter"/>
</dbReference>
<evidence type="ECO:0000256" key="2">
    <source>
        <dbReference type="ARBA" id="ARBA00005675"/>
    </source>
</evidence>
<keyword evidence="4" id="KW-0547">Nucleotide-binding</keyword>
<evidence type="ECO:0000256" key="4">
    <source>
        <dbReference type="ARBA" id="ARBA00022741"/>
    </source>
</evidence>
<dbReference type="InterPro" id="IPR018303">
    <property type="entry name" value="ATPase_P-typ_P_site"/>
</dbReference>
<comment type="caution">
    <text evidence="11">The sequence shown here is derived from an EMBL/GenBank/DDBJ whole genome shotgun (WGS) entry which is preliminary data.</text>
</comment>
<dbReference type="SUPFAM" id="SSF81665">
    <property type="entry name" value="Calcium ATPase, transmembrane domain M"/>
    <property type="match status" value="1"/>
</dbReference>
<feature type="transmembrane region" description="Helical" evidence="9">
    <location>
        <begin position="809"/>
        <end position="827"/>
    </location>
</feature>
<keyword evidence="12" id="KW-1185">Reference proteome</keyword>
<dbReference type="SUPFAM" id="SSF56784">
    <property type="entry name" value="HAD-like"/>
    <property type="match status" value="1"/>
</dbReference>
<dbReference type="PANTHER" id="PTHR43294">
    <property type="entry name" value="SODIUM/POTASSIUM-TRANSPORTING ATPASE SUBUNIT ALPHA"/>
    <property type="match status" value="1"/>
</dbReference>
<keyword evidence="8 9" id="KW-0472">Membrane</keyword>
<dbReference type="PRINTS" id="PR00119">
    <property type="entry name" value="CATATPASE"/>
</dbReference>
<dbReference type="GO" id="GO:0036376">
    <property type="term" value="P:sodium ion export across plasma membrane"/>
    <property type="evidence" value="ECO:0007669"/>
    <property type="project" value="TreeGrafter"/>
</dbReference>
<dbReference type="NCBIfam" id="TIGR01494">
    <property type="entry name" value="ATPase_P-type"/>
    <property type="match status" value="2"/>
</dbReference>
<organism evidence="11 12">
    <name type="scientific">Lactococcus fujiensis JCM 16395</name>
    <dbReference type="NCBI Taxonomy" id="1291764"/>
    <lineage>
        <taxon>Bacteria</taxon>
        <taxon>Bacillati</taxon>
        <taxon>Bacillota</taxon>
        <taxon>Bacilli</taxon>
        <taxon>Lactobacillales</taxon>
        <taxon>Streptococcaceae</taxon>
        <taxon>Lactococcus</taxon>
    </lineage>
</organism>
<keyword evidence="6" id="KW-1278">Translocase</keyword>
<dbReference type="RefSeq" id="WP_096818260.1">
    <property type="nucleotide sequence ID" value="NZ_JXJU01000007.1"/>
</dbReference>
<dbReference type="InterPro" id="IPR008250">
    <property type="entry name" value="ATPase_P-typ_transduc_dom_A_sf"/>
</dbReference>
<dbReference type="SFLD" id="SFLDG00002">
    <property type="entry name" value="C1.7:_P-type_atpase_like"/>
    <property type="match status" value="1"/>
</dbReference>
<dbReference type="STRING" id="1291764.GCA_001311235_02322"/>
<dbReference type="Pfam" id="PF00702">
    <property type="entry name" value="Hydrolase"/>
    <property type="match status" value="1"/>
</dbReference>
<protein>
    <submittedName>
        <fullName evidence="11">Cation-transporting ATPase</fullName>
    </submittedName>
</protein>
<dbReference type="InterPro" id="IPR004014">
    <property type="entry name" value="ATPase_P-typ_cation-transptr_N"/>
</dbReference>
<evidence type="ECO:0000313" key="11">
    <source>
        <dbReference type="EMBL" id="PCR99582.1"/>
    </source>
</evidence>
<evidence type="ECO:0000256" key="1">
    <source>
        <dbReference type="ARBA" id="ARBA00004141"/>
    </source>
</evidence>
<comment type="similarity">
    <text evidence="2">Belongs to the cation transport ATPase (P-type) (TC 3.A.3) family. Type IIA subfamily.</text>
</comment>
<dbReference type="AlphaFoldDB" id="A0A2A5RK84"/>
<dbReference type="GO" id="GO:0016887">
    <property type="term" value="F:ATP hydrolysis activity"/>
    <property type="evidence" value="ECO:0007669"/>
    <property type="project" value="InterPro"/>
</dbReference>
<feature type="domain" description="Cation-transporting P-type ATPase N-terminal" evidence="10">
    <location>
        <begin position="2"/>
        <end position="76"/>
    </location>
</feature>
<dbReference type="FunFam" id="3.40.50.1000:FF:000193">
    <property type="entry name" value="Plasma membrane calcium-transporting ATPase 2"/>
    <property type="match status" value="1"/>
</dbReference>
<dbReference type="Gene3D" id="2.70.150.10">
    <property type="entry name" value="Calcium-transporting ATPase, cytoplasmic transduction domain A"/>
    <property type="match status" value="1"/>
</dbReference>
<dbReference type="Proteomes" id="UP000218181">
    <property type="component" value="Unassembled WGS sequence"/>
</dbReference>
<evidence type="ECO:0000256" key="9">
    <source>
        <dbReference type="SAM" id="Phobius"/>
    </source>
</evidence>
<evidence type="ECO:0000256" key="5">
    <source>
        <dbReference type="ARBA" id="ARBA00022840"/>
    </source>
</evidence>
<reference evidence="11 12" key="1">
    <citation type="submission" date="2014-12" db="EMBL/GenBank/DDBJ databases">
        <title>Draft genome sequences of 10 type strains of Lactococcus.</title>
        <authorList>
            <person name="Sun Z."/>
            <person name="Zhong Z."/>
            <person name="Liu W."/>
            <person name="Zhang W."/>
            <person name="Zhang H."/>
        </authorList>
    </citation>
    <scope>NUCLEOTIDE SEQUENCE [LARGE SCALE GENOMIC DNA]</scope>
    <source>
        <strain evidence="11 12">JCM 16395</strain>
    </source>
</reference>
<feature type="transmembrane region" description="Helical" evidence="9">
    <location>
        <begin position="56"/>
        <end position="76"/>
    </location>
</feature>
<dbReference type="GO" id="GO:0005524">
    <property type="term" value="F:ATP binding"/>
    <property type="evidence" value="ECO:0007669"/>
    <property type="project" value="UniProtKB-KW"/>
</dbReference>
<dbReference type="GO" id="GO:0005886">
    <property type="term" value="C:plasma membrane"/>
    <property type="evidence" value="ECO:0007669"/>
    <property type="project" value="TreeGrafter"/>
</dbReference>
<comment type="subcellular location">
    <subcellularLocation>
        <location evidence="1">Membrane</location>
        <topology evidence="1">Multi-pass membrane protein</topology>
    </subcellularLocation>
</comment>
<dbReference type="Pfam" id="PF00690">
    <property type="entry name" value="Cation_ATPase_N"/>
    <property type="match status" value="1"/>
</dbReference>
<dbReference type="InterPro" id="IPR006068">
    <property type="entry name" value="ATPase_P-typ_cation-transptr_C"/>
</dbReference>
<feature type="transmembrane region" description="Helical" evidence="9">
    <location>
        <begin position="250"/>
        <end position="268"/>
    </location>
</feature>
<feature type="transmembrane region" description="Helical" evidence="9">
    <location>
        <begin position="82"/>
        <end position="101"/>
    </location>
</feature>
<dbReference type="Gene3D" id="3.40.1110.10">
    <property type="entry name" value="Calcium-transporting ATPase, cytoplasmic domain N"/>
    <property type="match status" value="1"/>
</dbReference>
<evidence type="ECO:0000313" key="12">
    <source>
        <dbReference type="Proteomes" id="UP000218181"/>
    </source>
</evidence>
<evidence type="ECO:0000256" key="6">
    <source>
        <dbReference type="ARBA" id="ARBA00022967"/>
    </source>
</evidence>
<evidence type="ECO:0000256" key="7">
    <source>
        <dbReference type="ARBA" id="ARBA00022989"/>
    </source>
</evidence>
<gene>
    <name evidence="11" type="ORF">RT41_GL001695</name>
</gene>
<dbReference type="Gene3D" id="1.20.1110.10">
    <property type="entry name" value="Calcium-transporting ATPase, transmembrane domain"/>
    <property type="match status" value="1"/>
</dbReference>
<dbReference type="PROSITE" id="PS00154">
    <property type="entry name" value="ATPASE_E1_E2"/>
    <property type="match status" value="1"/>
</dbReference>
<dbReference type="InterPro" id="IPR044492">
    <property type="entry name" value="P_typ_ATPase_HD_dom"/>
</dbReference>
<evidence type="ECO:0000259" key="10">
    <source>
        <dbReference type="SMART" id="SM00831"/>
    </source>
</evidence>
<dbReference type="PRINTS" id="PR00120">
    <property type="entry name" value="HATPASE"/>
</dbReference>
<dbReference type="GO" id="GO:0030007">
    <property type="term" value="P:intracellular potassium ion homeostasis"/>
    <property type="evidence" value="ECO:0007669"/>
    <property type="project" value="TreeGrafter"/>
</dbReference>
<dbReference type="InterPro" id="IPR023299">
    <property type="entry name" value="ATPase_P-typ_cyto_dom_N"/>
</dbReference>
<keyword evidence="5" id="KW-0067">ATP-binding</keyword>
<feature type="transmembrane region" description="Helical" evidence="9">
    <location>
        <begin position="738"/>
        <end position="758"/>
    </location>
</feature>
<dbReference type="SFLD" id="SFLDS00003">
    <property type="entry name" value="Haloacid_Dehalogenase"/>
    <property type="match status" value="1"/>
</dbReference>
<keyword evidence="7 9" id="KW-1133">Transmembrane helix</keyword>
<keyword evidence="3 9" id="KW-0812">Transmembrane</keyword>
<dbReference type="InterPro" id="IPR050510">
    <property type="entry name" value="Cation_transp_ATPase_P-type"/>
</dbReference>
<dbReference type="GO" id="GO:0006883">
    <property type="term" value="P:intracellular sodium ion homeostasis"/>
    <property type="evidence" value="ECO:0007669"/>
    <property type="project" value="TreeGrafter"/>
</dbReference>
<dbReference type="GO" id="GO:0005391">
    <property type="term" value="F:P-type sodium:potassium-exchanging transporter activity"/>
    <property type="evidence" value="ECO:0007669"/>
    <property type="project" value="TreeGrafter"/>
</dbReference>
<proteinExistence type="inferred from homology"/>
<dbReference type="GO" id="GO:1990573">
    <property type="term" value="P:potassium ion import across plasma membrane"/>
    <property type="evidence" value="ECO:0007669"/>
    <property type="project" value="TreeGrafter"/>
</dbReference>
<dbReference type="Gene3D" id="3.40.50.1000">
    <property type="entry name" value="HAD superfamily/HAD-like"/>
    <property type="match status" value="1"/>
</dbReference>
<dbReference type="PANTHER" id="PTHR43294:SF20">
    <property type="entry name" value="P-TYPE ATPASE"/>
    <property type="match status" value="1"/>
</dbReference>
<dbReference type="InterPro" id="IPR059000">
    <property type="entry name" value="ATPase_P-type_domA"/>
</dbReference>
<dbReference type="Pfam" id="PF00689">
    <property type="entry name" value="Cation_ATPase_C"/>
    <property type="match status" value="1"/>
</dbReference>
<dbReference type="InterPro" id="IPR023214">
    <property type="entry name" value="HAD_sf"/>
</dbReference>
<sequence>MNFSNQNIKEIIKFYSTDPKSGLEDDHVSMQREKYGPNTFVEEKNDSIFHKIKSHLFELMNMILLFVAGLSAYLAAINDQNFIKTAIVLLIILINISIAIYQENRAETALSALKKLSSPSSTVIRDSVKQVIPSNELVCGDLIELAPGMQVGADIRLIKANALQIDESSLTGESEPINKDADFTTKVGVPIGDQLNMVFSGTNILNGTATGIVVAVGSQSQMGQIAELLESQIKEKTPLQNRIDLLAKRLTVIAFIAGAIIFAVNYFMNTIPVMDNLMTAVVLGIAAVPETLPVIVTLSLIYGVENMARKNAIVRNIPSVETLGNATIIASDKTGTLTQNKMTIQKIWEKSGKIWDSGELSSDEKQLMTYFSFASNASAHQIDSEWAIHGDPTEAAIIQFMIEKGLYDPQNQPERLAELPFDSRRKKMTVVIADNNSKDKFLVLTKGAFDRIIPDDPQASMVHNQFADKALRVLALSYKRISEIPQNLEDIEENQTFLGIIGMIDPPRPESEQAVKDARHAGIKPLMITGDHALTAKAIAQELDIYREGDLVVDGVSLSGMTEEILDQQLEKISVYARVSPEDKLRIVKAWQKKEQIVAMTGDGVNDAPSLRAADVGTAMGITGTEVSKSASDIILTDDNFATIVAAIKEGRRVYVNIKKTIYYLLSANIAEIFIMLLGALAGWGMPLTGMQLLYINVVADGIPGLGLSREQADSEIMNQNPIGVTESLFSRGVGKRIMACSLSFILTSLLGFILGNFVTLNGISPNHAIGQTMAFIVLTLASTLNVYNARSNYSIFSKNKIRNKMINLMTITSLIATILFTQLNPLSKILNLVPISSLHWLLAIVLAITSVLSIDLYKFVLNRKNEKFIT</sequence>
<dbReference type="SMART" id="SM00831">
    <property type="entry name" value="Cation_ATPase_N"/>
    <property type="match status" value="1"/>
</dbReference>
<dbReference type="EMBL" id="JXJU01000007">
    <property type="protein sequence ID" value="PCR99582.1"/>
    <property type="molecule type" value="Genomic_DNA"/>
</dbReference>
<feature type="transmembrane region" description="Helical" evidence="9">
    <location>
        <begin position="770"/>
        <end position="788"/>
    </location>
</feature>
<evidence type="ECO:0000256" key="3">
    <source>
        <dbReference type="ARBA" id="ARBA00022692"/>
    </source>
</evidence>
<feature type="transmembrane region" description="Helical" evidence="9">
    <location>
        <begin position="839"/>
        <end position="858"/>
    </location>
</feature>
<feature type="transmembrane region" description="Helical" evidence="9">
    <location>
        <begin position="662"/>
        <end position="684"/>
    </location>
</feature>
<dbReference type="InterPro" id="IPR036412">
    <property type="entry name" value="HAD-like_sf"/>
</dbReference>
<dbReference type="InterPro" id="IPR023298">
    <property type="entry name" value="ATPase_P-typ_TM_dom_sf"/>
</dbReference>
<feature type="transmembrane region" description="Helical" evidence="9">
    <location>
        <begin position="280"/>
        <end position="302"/>
    </location>
</feature>
<dbReference type="SFLD" id="SFLDF00027">
    <property type="entry name" value="p-type_atpase"/>
    <property type="match status" value="1"/>
</dbReference>
<dbReference type="OrthoDB" id="9760364at2"/>
<dbReference type="Pfam" id="PF00122">
    <property type="entry name" value="E1-E2_ATPase"/>
    <property type="match status" value="1"/>
</dbReference>